<dbReference type="Gene3D" id="3.10.180.10">
    <property type="entry name" value="2,3-Dihydroxybiphenyl 1,2-Dioxygenase, domain 1"/>
    <property type="match status" value="1"/>
</dbReference>
<keyword evidence="3" id="KW-1185">Reference proteome</keyword>
<evidence type="ECO:0000313" key="3">
    <source>
        <dbReference type="Proteomes" id="UP001156694"/>
    </source>
</evidence>
<evidence type="ECO:0000259" key="1">
    <source>
        <dbReference type="PROSITE" id="PS51819"/>
    </source>
</evidence>
<organism evidence="2 3">
    <name type="scientific">Amylibacter marinus</name>
    <dbReference type="NCBI Taxonomy" id="1475483"/>
    <lineage>
        <taxon>Bacteria</taxon>
        <taxon>Pseudomonadati</taxon>
        <taxon>Pseudomonadota</taxon>
        <taxon>Alphaproteobacteria</taxon>
        <taxon>Rhodobacterales</taxon>
        <taxon>Paracoccaceae</taxon>
        <taxon>Amylibacter</taxon>
    </lineage>
</organism>
<dbReference type="Proteomes" id="UP001156694">
    <property type="component" value="Unassembled WGS sequence"/>
</dbReference>
<dbReference type="PANTHER" id="PTHR36503">
    <property type="entry name" value="BLR2520 PROTEIN"/>
    <property type="match status" value="1"/>
</dbReference>
<comment type="caution">
    <text evidence="2">The sequence shown here is derived from an EMBL/GenBank/DDBJ whole genome shotgun (WGS) entry which is preliminary data.</text>
</comment>
<protein>
    <submittedName>
        <fullName evidence="2">Glyoxalase</fullName>
    </submittedName>
</protein>
<accession>A0ABQ5VWS0</accession>
<dbReference type="InterPro" id="IPR029068">
    <property type="entry name" value="Glyas_Bleomycin-R_OHBP_Dase"/>
</dbReference>
<dbReference type="InterPro" id="IPR004360">
    <property type="entry name" value="Glyas_Fos-R_dOase_dom"/>
</dbReference>
<dbReference type="RefSeq" id="WP_284378420.1">
    <property type="nucleotide sequence ID" value="NZ_BSNN01000004.1"/>
</dbReference>
<dbReference type="InterPro" id="IPR037523">
    <property type="entry name" value="VOC_core"/>
</dbReference>
<gene>
    <name evidence="2" type="ORF">GCM10007939_19590</name>
</gene>
<reference evidence="3" key="1">
    <citation type="journal article" date="2019" name="Int. J. Syst. Evol. Microbiol.">
        <title>The Global Catalogue of Microorganisms (GCM) 10K type strain sequencing project: providing services to taxonomists for standard genome sequencing and annotation.</title>
        <authorList>
            <consortium name="The Broad Institute Genomics Platform"/>
            <consortium name="The Broad Institute Genome Sequencing Center for Infectious Disease"/>
            <person name="Wu L."/>
            <person name="Ma J."/>
        </authorList>
    </citation>
    <scope>NUCLEOTIDE SEQUENCE [LARGE SCALE GENOMIC DNA]</scope>
    <source>
        <strain evidence="3">NBRC 110140</strain>
    </source>
</reference>
<proteinExistence type="predicted"/>
<feature type="domain" description="VOC" evidence="1">
    <location>
        <begin position="5"/>
        <end position="127"/>
    </location>
</feature>
<dbReference type="Pfam" id="PF00903">
    <property type="entry name" value="Glyoxalase"/>
    <property type="match status" value="1"/>
</dbReference>
<evidence type="ECO:0000313" key="2">
    <source>
        <dbReference type="EMBL" id="GLQ35676.1"/>
    </source>
</evidence>
<name>A0ABQ5VWS0_9RHOB</name>
<dbReference type="EMBL" id="BSNN01000004">
    <property type="protein sequence ID" value="GLQ35676.1"/>
    <property type="molecule type" value="Genomic_DNA"/>
</dbReference>
<sequence>MTPQRINMISLSTADLPRARAFYTTLGWVEAEGGNDKIAFFQLAGQYFSIYDRAALAEDIGQDIPATTTGGVTLAINYDNPQQVDAAYDAAIDAGATDLRRPSEIFWGGYSGNYADPDGHLWEVAHNPFWKFDTEGQIDHG</sequence>
<dbReference type="PROSITE" id="PS51819">
    <property type="entry name" value="VOC"/>
    <property type="match status" value="1"/>
</dbReference>
<dbReference type="PANTHER" id="PTHR36503:SF1">
    <property type="entry name" value="BLR2520 PROTEIN"/>
    <property type="match status" value="1"/>
</dbReference>
<dbReference type="SUPFAM" id="SSF54593">
    <property type="entry name" value="Glyoxalase/Bleomycin resistance protein/Dihydroxybiphenyl dioxygenase"/>
    <property type="match status" value="1"/>
</dbReference>